<feature type="region of interest" description="Disordered" evidence="7">
    <location>
        <begin position="1"/>
        <end position="23"/>
    </location>
</feature>
<feature type="region of interest" description="Disordered" evidence="7">
    <location>
        <begin position="343"/>
        <end position="363"/>
    </location>
</feature>
<feature type="transmembrane region" description="Helical" evidence="8">
    <location>
        <begin position="118"/>
        <end position="141"/>
    </location>
</feature>
<evidence type="ECO:0000256" key="6">
    <source>
        <dbReference type="RuleBase" id="RU003983"/>
    </source>
</evidence>
<evidence type="ECO:0000256" key="7">
    <source>
        <dbReference type="SAM" id="MobiDB-lite"/>
    </source>
</evidence>
<dbReference type="Pfam" id="PF01435">
    <property type="entry name" value="Peptidase_M48"/>
    <property type="match status" value="1"/>
</dbReference>
<evidence type="ECO:0000256" key="5">
    <source>
        <dbReference type="ARBA" id="ARBA00023049"/>
    </source>
</evidence>
<comment type="similarity">
    <text evidence="6">Belongs to the peptidase M48 family.</text>
</comment>
<feature type="compositionally biased region" description="Low complexity" evidence="7">
    <location>
        <begin position="13"/>
        <end position="23"/>
    </location>
</feature>
<evidence type="ECO:0000256" key="4">
    <source>
        <dbReference type="ARBA" id="ARBA00022833"/>
    </source>
</evidence>
<keyword evidence="5 6" id="KW-0482">Metalloprotease</keyword>
<evidence type="ECO:0000313" key="11">
    <source>
        <dbReference type="EMBL" id="OMG83670.1"/>
    </source>
</evidence>
<dbReference type="PANTHER" id="PTHR22726">
    <property type="entry name" value="METALLOENDOPEPTIDASE OMA1"/>
    <property type="match status" value="1"/>
</dbReference>
<evidence type="ECO:0000256" key="2">
    <source>
        <dbReference type="ARBA" id="ARBA00022723"/>
    </source>
</evidence>
<dbReference type="InterPro" id="IPR001915">
    <property type="entry name" value="Peptidase_M48"/>
</dbReference>
<dbReference type="AlphaFoldDB" id="A0A1R1JR26"/>
<dbReference type="EMBL" id="MJMN01000023">
    <property type="protein sequence ID" value="OMG83670.1"/>
    <property type="molecule type" value="Genomic_DNA"/>
</dbReference>
<feature type="compositionally biased region" description="Basic and acidic residues" evidence="7">
    <location>
        <begin position="351"/>
        <end position="363"/>
    </location>
</feature>
<keyword evidence="1 6" id="KW-0645">Protease</keyword>
<reference evidence="11 12" key="1">
    <citation type="submission" date="2016-09" db="EMBL/GenBank/DDBJ databases">
        <title>Phylogenomics of Achromobacter.</title>
        <authorList>
            <person name="Jeukens J."/>
            <person name="Freschi L."/>
            <person name="Vincent A.T."/>
            <person name="Emond-Rheault J.-G."/>
            <person name="Kukavica-Ibrulj I."/>
            <person name="Charette S.J."/>
            <person name="Levesque R.C."/>
        </authorList>
    </citation>
    <scope>NUCLEOTIDE SEQUENCE [LARGE SCALE GENOMIC DNA]</scope>
    <source>
        <strain evidence="11 12">AUS488</strain>
    </source>
</reference>
<dbReference type="Pfam" id="PF23368">
    <property type="entry name" value="DUF7092"/>
    <property type="match status" value="1"/>
</dbReference>
<accession>A0A1R1JR26</accession>
<keyword evidence="2" id="KW-0479">Metal-binding</keyword>
<dbReference type="GO" id="GO:0004222">
    <property type="term" value="F:metalloendopeptidase activity"/>
    <property type="evidence" value="ECO:0007669"/>
    <property type="project" value="InterPro"/>
</dbReference>
<dbReference type="InterPro" id="IPR055518">
    <property type="entry name" value="DUF7092"/>
</dbReference>
<dbReference type="GO" id="GO:0046872">
    <property type="term" value="F:metal ion binding"/>
    <property type="evidence" value="ECO:0007669"/>
    <property type="project" value="UniProtKB-KW"/>
</dbReference>
<keyword evidence="8" id="KW-0472">Membrane</keyword>
<dbReference type="GO" id="GO:0016020">
    <property type="term" value="C:membrane"/>
    <property type="evidence" value="ECO:0007669"/>
    <property type="project" value="TreeGrafter"/>
</dbReference>
<dbReference type="Gene3D" id="3.30.2010.10">
    <property type="entry name" value="Metalloproteases ('zincins'), catalytic domain"/>
    <property type="match status" value="1"/>
</dbReference>
<dbReference type="CDD" id="cd07332">
    <property type="entry name" value="M48C_Oma1_like"/>
    <property type="match status" value="1"/>
</dbReference>
<evidence type="ECO:0000259" key="9">
    <source>
        <dbReference type="Pfam" id="PF01435"/>
    </source>
</evidence>
<dbReference type="PANTHER" id="PTHR22726:SF1">
    <property type="entry name" value="METALLOENDOPEPTIDASE OMA1, MITOCHONDRIAL"/>
    <property type="match status" value="1"/>
</dbReference>
<feature type="compositionally biased region" description="Basic and acidic residues" evidence="7">
    <location>
        <begin position="1"/>
        <end position="12"/>
    </location>
</feature>
<name>A0A1R1JR26_ALCXX</name>
<proteinExistence type="inferred from homology"/>
<feature type="domain" description="Peptidase M48" evidence="9">
    <location>
        <begin position="182"/>
        <end position="358"/>
    </location>
</feature>
<protein>
    <submittedName>
        <fullName evidence="11">Uncharacterized protein</fullName>
    </submittedName>
</protein>
<keyword evidence="8" id="KW-1133">Transmembrane helix</keyword>
<gene>
    <name evidence="11" type="ORF">BIZ92_30010</name>
</gene>
<evidence type="ECO:0000256" key="8">
    <source>
        <dbReference type="SAM" id="Phobius"/>
    </source>
</evidence>
<evidence type="ECO:0000259" key="10">
    <source>
        <dbReference type="Pfam" id="PF23368"/>
    </source>
</evidence>
<dbReference type="GO" id="GO:0051603">
    <property type="term" value="P:proteolysis involved in protein catabolic process"/>
    <property type="evidence" value="ECO:0007669"/>
    <property type="project" value="TreeGrafter"/>
</dbReference>
<evidence type="ECO:0000256" key="1">
    <source>
        <dbReference type="ARBA" id="ARBA00022670"/>
    </source>
</evidence>
<feature type="domain" description="DUF7092" evidence="10">
    <location>
        <begin position="28"/>
        <end position="103"/>
    </location>
</feature>
<comment type="cofactor">
    <cofactor evidence="6">
        <name>Zn(2+)</name>
        <dbReference type="ChEBI" id="CHEBI:29105"/>
    </cofactor>
    <text evidence="6">Binds 1 zinc ion per subunit.</text>
</comment>
<evidence type="ECO:0000313" key="12">
    <source>
        <dbReference type="Proteomes" id="UP000187251"/>
    </source>
</evidence>
<comment type="caution">
    <text evidence="11">The sequence shown here is derived from an EMBL/GenBank/DDBJ whole genome shotgun (WGS) entry which is preliminary data.</text>
</comment>
<sequence>MPVSRHSDHADDPAGSPASPGGAAPLVIHGRVYAAGSAASHPASLQWQADGSLSLLHGQARRILPAGALRWSSRIGTTARRAALPDDSVFETDDNDQVDRLERLHGRRSHLLHRLERLNLPALGLAALATLAFVISLRWTIPWLGDNLARTVPPATEARIGANVLHTLDRLMLRPSQLAPDTRRAIQAVFDELVAHADLGATQPRLLFRQGGPLVGANAMALPGGPVIVTDELARLAGTPQALAGVLAHELGHIRHHHGMRRLGRLAGLSTVALFLTGDASSLLHQASALGTGLLDLSYSRDFERDADATAVALMRKTGKDPALLAKLLQDLEAQSRVAGATPNWLSSHPSTEERTRLILEGR</sequence>
<organism evidence="11 12">
    <name type="scientific">Alcaligenes xylosoxydans xylosoxydans</name>
    <name type="common">Achromobacter xylosoxidans</name>
    <dbReference type="NCBI Taxonomy" id="85698"/>
    <lineage>
        <taxon>Bacteria</taxon>
        <taxon>Pseudomonadati</taxon>
        <taxon>Pseudomonadota</taxon>
        <taxon>Betaproteobacteria</taxon>
        <taxon>Burkholderiales</taxon>
        <taxon>Alcaligenaceae</taxon>
        <taxon>Achromobacter</taxon>
    </lineage>
</organism>
<dbReference type="Proteomes" id="UP000187251">
    <property type="component" value="Unassembled WGS sequence"/>
</dbReference>
<keyword evidence="4 6" id="KW-0862">Zinc</keyword>
<dbReference type="InterPro" id="IPR051156">
    <property type="entry name" value="Mito/Outer_Membr_Metalloprot"/>
</dbReference>
<keyword evidence="3 6" id="KW-0378">Hydrolase</keyword>
<keyword evidence="8" id="KW-0812">Transmembrane</keyword>
<evidence type="ECO:0000256" key="3">
    <source>
        <dbReference type="ARBA" id="ARBA00022801"/>
    </source>
</evidence>